<dbReference type="GO" id="GO:0016328">
    <property type="term" value="C:lateral plasma membrane"/>
    <property type="evidence" value="ECO:0007669"/>
    <property type="project" value="EnsemblFungi"/>
</dbReference>
<dbReference type="GeneID" id="7049154"/>
<name>B6K3Q6_SCHJY</name>
<keyword evidence="3 5" id="KW-1133">Transmembrane helix</keyword>
<dbReference type="InterPro" id="IPR042067">
    <property type="entry name" value="Sip3_PH"/>
</dbReference>
<feature type="domain" description="PH" evidence="6">
    <location>
        <begin position="283"/>
        <end position="383"/>
    </location>
</feature>
<protein>
    <submittedName>
        <fullName evidence="8">Pleckstrin y domain-containing protein</fullName>
    </submittedName>
</protein>
<dbReference type="GO" id="GO:0032541">
    <property type="term" value="C:cortical endoplasmic reticulum"/>
    <property type="evidence" value="ECO:0007669"/>
    <property type="project" value="EnsemblFungi"/>
</dbReference>
<organism evidence="8 10">
    <name type="scientific">Schizosaccharomyces japonicus (strain yFS275 / FY16936)</name>
    <name type="common">Fission yeast</name>
    <dbReference type="NCBI Taxonomy" id="402676"/>
    <lineage>
        <taxon>Eukaryota</taxon>
        <taxon>Fungi</taxon>
        <taxon>Dikarya</taxon>
        <taxon>Ascomycota</taxon>
        <taxon>Taphrinomycotina</taxon>
        <taxon>Schizosaccharomycetes</taxon>
        <taxon>Schizosaccharomycetales</taxon>
        <taxon>Schizosaccharomycetaceae</taxon>
        <taxon>Schizosaccharomyces</taxon>
    </lineage>
</organism>
<reference evidence="8 10" key="1">
    <citation type="journal article" date="2011" name="Science">
        <title>Comparative functional genomics of the fission yeasts.</title>
        <authorList>
            <person name="Rhind N."/>
            <person name="Chen Z."/>
            <person name="Yassour M."/>
            <person name="Thompson D.A."/>
            <person name="Haas B.J."/>
            <person name="Habib N."/>
            <person name="Wapinski I."/>
            <person name="Roy S."/>
            <person name="Lin M.F."/>
            <person name="Heiman D.I."/>
            <person name="Young S.K."/>
            <person name="Furuya K."/>
            <person name="Guo Y."/>
            <person name="Pidoux A."/>
            <person name="Chen H.M."/>
            <person name="Robbertse B."/>
            <person name="Goldberg J.M."/>
            <person name="Aoki K."/>
            <person name="Bayne E.H."/>
            <person name="Berlin A.M."/>
            <person name="Desjardins C.A."/>
            <person name="Dobbs E."/>
            <person name="Dukaj L."/>
            <person name="Fan L."/>
            <person name="FitzGerald M.G."/>
            <person name="French C."/>
            <person name="Gujja S."/>
            <person name="Hansen K."/>
            <person name="Keifenheim D."/>
            <person name="Levin J.Z."/>
            <person name="Mosher R.A."/>
            <person name="Mueller C.A."/>
            <person name="Pfiffner J."/>
            <person name="Priest M."/>
            <person name="Russ C."/>
            <person name="Smialowska A."/>
            <person name="Swoboda P."/>
            <person name="Sykes S.M."/>
            <person name="Vaughn M."/>
            <person name="Vengrova S."/>
            <person name="Yoder R."/>
            <person name="Zeng Q."/>
            <person name="Allshire R."/>
            <person name="Baulcombe D."/>
            <person name="Birren B.W."/>
            <person name="Brown W."/>
            <person name="Ekwall K."/>
            <person name="Kellis M."/>
            <person name="Leatherwood J."/>
            <person name="Levin H."/>
            <person name="Margalit H."/>
            <person name="Martienssen R."/>
            <person name="Nieduszynski C.A."/>
            <person name="Spatafora J.W."/>
            <person name="Friedman N."/>
            <person name="Dalgaard J.Z."/>
            <person name="Baumann P."/>
            <person name="Niki H."/>
            <person name="Regev A."/>
            <person name="Nusbaum C."/>
        </authorList>
    </citation>
    <scope>NUCLEOTIDE SEQUENCE [LARGE SCALE GENOMIC DNA]</scope>
    <source>
        <strain evidence="10">yFS275 / FY16936</strain>
    </source>
</reference>
<dbReference type="PROSITE" id="PS50003">
    <property type="entry name" value="PH_DOMAIN"/>
    <property type="match status" value="1"/>
</dbReference>
<dbReference type="InterPro" id="IPR039463">
    <property type="entry name" value="Sip3/Lam1_BAR"/>
</dbReference>
<dbReference type="Pfam" id="PF16016">
    <property type="entry name" value="VASt"/>
    <property type="match status" value="1"/>
</dbReference>
<dbReference type="SUPFAM" id="SSF103657">
    <property type="entry name" value="BAR/IMD domain-like"/>
    <property type="match status" value="1"/>
</dbReference>
<feature type="transmembrane region" description="Helical" evidence="5">
    <location>
        <begin position="1006"/>
        <end position="1032"/>
    </location>
</feature>
<dbReference type="GO" id="GO:0005783">
    <property type="term" value="C:endoplasmic reticulum"/>
    <property type="evidence" value="ECO:0000318"/>
    <property type="project" value="GO_Central"/>
</dbReference>
<dbReference type="OrthoDB" id="10070851at2759"/>
<evidence type="ECO:0000313" key="10">
    <source>
        <dbReference type="Proteomes" id="UP000001744"/>
    </source>
</evidence>
<evidence type="ECO:0000259" key="7">
    <source>
        <dbReference type="PROSITE" id="PS51778"/>
    </source>
</evidence>
<dbReference type="Pfam" id="PF00169">
    <property type="entry name" value="PH"/>
    <property type="match status" value="1"/>
</dbReference>
<keyword evidence="10" id="KW-1185">Reference proteome</keyword>
<proteinExistence type="predicted"/>
<evidence type="ECO:0000313" key="9">
    <source>
        <dbReference type="JaponicusDB" id="SJAG_03247"/>
    </source>
</evidence>
<dbReference type="AlphaFoldDB" id="B6K3Q6"/>
<accession>B6K3Q6</accession>
<dbReference type="RefSeq" id="XP_002174406.2">
    <property type="nucleotide sequence ID" value="XM_002174370.2"/>
</dbReference>
<dbReference type="Gene3D" id="1.20.1270.60">
    <property type="entry name" value="Arfaptin homology (AH) domain/BAR domain"/>
    <property type="match status" value="1"/>
</dbReference>
<dbReference type="InterPro" id="IPR001849">
    <property type="entry name" value="PH_domain"/>
</dbReference>
<keyword evidence="2 5" id="KW-0812">Transmembrane</keyword>
<dbReference type="SUPFAM" id="SSF50729">
    <property type="entry name" value="PH domain-like"/>
    <property type="match status" value="1"/>
</dbReference>
<evidence type="ECO:0000313" key="8">
    <source>
        <dbReference type="EMBL" id="EEB08113.2"/>
    </source>
</evidence>
<dbReference type="InterPro" id="IPR027267">
    <property type="entry name" value="AH/BAR_dom_sf"/>
</dbReference>
<dbReference type="GO" id="GO:0140268">
    <property type="term" value="C:endoplasmic reticulum-plasma membrane contact site"/>
    <property type="evidence" value="ECO:0007669"/>
    <property type="project" value="EnsemblFungi"/>
</dbReference>
<evidence type="ECO:0000259" key="6">
    <source>
        <dbReference type="PROSITE" id="PS50003"/>
    </source>
</evidence>
<comment type="subcellular location">
    <subcellularLocation>
        <location evidence="1">Membrane</location>
    </subcellularLocation>
</comment>
<keyword evidence="4 5" id="KW-0472">Membrane</keyword>
<sequence length="1199" mass="138536">MKDHKWQEIPILLNECSIDSPSFRASVQFLSSQAINLQSWLDEYLSLLTTCVDTVRGLEKIVSTISSHHVSEVPSFSLFDSDYTSLAIFTTQEMLRSTYLVDLEQAKHLELYIISPLELFRDDKLVPLIQLINKFREMQETYDSAIFRYAAQTKKKSNERNSTESQQLREARSNYFNVAAQCSDALTDFRTLLDTVIIDSMCKFCSETYKSAEVLHSSNDSKIPLVKKMLSYNQRLRDAYPNFREVMLKMQLHFEEEIMERLRTSSRYDPTFVNHEYLKNITASHKQGWLLWNTSASRSGAKSNWVRFWFYVSEGMFGYLINDANGGVYESERYGVLYCKVAPVNSGRRFCFTVKSRGATFLLQAETQTEMLEWICVFRNSYDYYLRHRKLLDESIHNGSTRFMIKSQLLYSQSLGSKFANTGTSSRRDSRVFPNVPGRILCGPANYELSNIVRLRSNSVGRNSFLSGSLETRGPQRSLSFSHIRRSDLLAPDTFGTTPLVTKLTSKVLTYLLEPGVAIESRIPSAVLANIWGSTKYGFVHVPQTVPPVVQRLTVLDGKAMKEVDSLLTPELKLRNAEFRALYCDVNAPIVLFVCRICSKRDDKTRLPGRMYCTMQGIYVYYYYAGLVTTEFFPVQDIVSVKTFPGQSCDYFYLKVHDVGTLRFSTYIDSAQLLTERVNLLLQNYISDNPTNIQGLLRKLKTLSLIQRPTLPVAPKQISLHTQQPSPNSPLVPHHLQRSDTLCTISDFYKSPVPQGTVDVSRSSHLSEIVLENTYDVSAKALFHIMFGDQSSLMQKLYGTFNVHDMEFMPWVVDPKTKGMERKITFKLFHFDAHGGCHTEHFEDFQNIEERREQQLYLVVWHHRSWTLPFHDQFLMRIKTSINHYRKNSCKLIISADVEWKHRPFALWKVIESAARDISLGYTSAALELVNEEVEKAKQMPLTMIVRTFGRVGEYRDSQTVQRNEENPFSVCVHGSAELIMSNFVMFLDGFMMDLMQLPVTGFKRLLNYVFSHAFVLTILSLSLLINQLFFLRLGSQYWEHKRELRTKTMLKNFYNKDIRSVDYVYLKDIDDLILPSAHNQSAFVSSQPQKMFCSVSSIPKEQYTIQRREIARVRRDLLYKLIMLNYKEYVLYESALEDFLVDELNSCQDTIDSGLATPDIVQYCAACFQEWSEKTILFGRNSRIQEIFSSFNRTDSCT</sequence>
<gene>
    <name evidence="9" type="primary">ltc2</name>
    <name evidence="8" type="ORF">SJAG_03247</name>
</gene>
<dbReference type="Proteomes" id="UP000001744">
    <property type="component" value="Unassembled WGS sequence"/>
</dbReference>
<dbReference type="PROSITE" id="PS51778">
    <property type="entry name" value="VAST"/>
    <property type="match status" value="1"/>
</dbReference>
<feature type="domain" description="VASt" evidence="7">
    <location>
        <begin position="765"/>
        <end position="938"/>
    </location>
</feature>
<dbReference type="JaponicusDB" id="SJAG_03247">
    <property type="gene designation" value="ltc2"/>
</dbReference>
<dbReference type="CDD" id="cd13280">
    <property type="entry name" value="PH_SIP3"/>
    <property type="match status" value="1"/>
</dbReference>
<evidence type="ECO:0000256" key="5">
    <source>
        <dbReference type="SAM" id="Phobius"/>
    </source>
</evidence>
<dbReference type="InterPro" id="IPR011993">
    <property type="entry name" value="PH-like_dom_sf"/>
</dbReference>
<dbReference type="Pfam" id="PF16746">
    <property type="entry name" value="BAR_3"/>
    <property type="match status" value="1"/>
</dbReference>
<dbReference type="EMBL" id="KE651167">
    <property type="protein sequence ID" value="EEB08113.2"/>
    <property type="molecule type" value="Genomic_DNA"/>
</dbReference>
<dbReference type="InterPro" id="IPR004148">
    <property type="entry name" value="BAR_dom"/>
</dbReference>
<evidence type="ECO:0000256" key="4">
    <source>
        <dbReference type="ARBA" id="ARBA00023136"/>
    </source>
</evidence>
<dbReference type="InterPro" id="IPR031968">
    <property type="entry name" value="VASt"/>
</dbReference>
<evidence type="ECO:0000256" key="2">
    <source>
        <dbReference type="ARBA" id="ARBA00022692"/>
    </source>
</evidence>
<evidence type="ECO:0000256" key="1">
    <source>
        <dbReference type="ARBA" id="ARBA00004370"/>
    </source>
</evidence>
<dbReference type="PANTHER" id="PTHR14248">
    <property type="entry name" value="CYCLIN Y, ISOFORM A"/>
    <property type="match status" value="1"/>
</dbReference>
<dbReference type="STRING" id="402676.B6K3Q6"/>
<dbReference type="HOGENOM" id="CLU_001720_0_0_1"/>
<dbReference type="Gene3D" id="2.30.29.30">
    <property type="entry name" value="Pleckstrin-homology domain (PH domain)/Phosphotyrosine-binding domain (PTB)"/>
    <property type="match status" value="1"/>
</dbReference>
<dbReference type="eggNOG" id="ENOG502QU87">
    <property type="taxonomic scope" value="Eukaryota"/>
</dbReference>
<evidence type="ECO:0000256" key="3">
    <source>
        <dbReference type="ARBA" id="ARBA00022989"/>
    </source>
</evidence>
<dbReference type="CDD" id="cd07609">
    <property type="entry name" value="BAR_SIP3_fungi"/>
    <property type="match status" value="1"/>
</dbReference>
<dbReference type="OMA" id="TKVEWLW"/>
<dbReference type="VEuPathDB" id="FungiDB:SJAG_03247"/>
<dbReference type="GO" id="GO:0005886">
    <property type="term" value="C:plasma membrane"/>
    <property type="evidence" value="ECO:0000318"/>
    <property type="project" value="GO_Central"/>
</dbReference>
<dbReference type="SMART" id="SM00233">
    <property type="entry name" value="PH"/>
    <property type="match status" value="1"/>
</dbReference>